<dbReference type="InterPro" id="IPR050606">
    <property type="entry name" value="Calponin-like"/>
</dbReference>
<dbReference type="GO" id="GO:0007015">
    <property type="term" value="P:actin filament organization"/>
    <property type="evidence" value="ECO:0007669"/>
    <property type="project" value="TreeGrafter"/>
</dbReference>
<dbReference type="InterPro" id="IPR000557">
    <property type="entry name" value="Calponin_repeat"/>
</dbReference>
<dbReference type="OMA" id="CAPWISE"/>
<dbReference type="PANTHER" id="PTHR47385">
    <property type="entry name" value="CALPONIN"/>
    <property type="match status" value="1"/>
</dbReference>
<organism evidence="3">
    <name type="scientific">Capitella teleta</name>
    <name type="common">Polychaete worm</name>
    <dbReference type="NCBI Taxonomy" id="283909"/>
    <lineage>
        <taxon>Eukaryota</taxon>
        <taxon>Metazoa</taxon>
        <taxon>Spiralia</taxon>
        <taxon>Lophotrochozoa</taxon>
        <taxon>Annelida</taxon>
        <taxon>Polychaeta</taxon>
        <taxon>Sedentaria</taxon>
        <taxon>Scolecida</taxon>
        <taxon>Capitellidae</taxon>
        <taxon>Capitella</taxon>
    </lineage>
</organism>
<dbReference type="GO" id="GO:0015629">
    <property type="term" value="C:actin cytoskeleton"/>
    <property type="evidence" value="ECO:0007669"/>
    <property type="project" value="TreeGrafter"/>
</dbReference>
<dbReference type="STRING" id="283909.R7UHC1"/>
<feature type="domain" description="Calponin-homology (CH)" evidence="2">
    <location>
        <begin position="24"/>
        <end position="137"/>
    </location>
</feature>
<dbReference type="Proteomes" id="UP000014760">
    <property type="component" value="Unassembled WGS sequence"/>
</dbReference>
<evidence type="ECO:0000259" key="2">
    <source>
        <dbReference type="PROSITE" id="PS50021"/>
    </source>
</evidence>
<evidence type="ECO:0000313" key="5">
    <source>
        <dbReference type="Proteomes" id="UP000014760"/>
    </source>
</evidence>
<evidence type="ECO:0000313" key="3">
    <source>
        <dbReference type="EMBL" id="ELU05580.1"/>
    </source>
</evidence>
<dbReference type="AlphaFoldDB" id="R7UHC1"/>
<sequence>MANRPRGYGLTAEVKGKMAAKYEIEKEQEARVWMEALVGEPLDANASPSEPLGPDAFYAALKNGTYLCKVAERVTGKKVKFNNMNMAFKQMENISNFLSACEAYGIAKTDLFQTVDLYENQNLWQVVCTIHALGRKAQSKGFDGPVLGPKESQANRREFTQEQLAAGQNVIGLQMGSNEGATQAGQSFGKSRGIMGTDK</sequence>
<dbReference type="Pfam" id="PF00402">
    <property type="entry name" value="Calponin"/>
    <property type="match status" value="1"/>
</dbReference>
<comment type="similarity">
    <text evidence="1">Belongs to the calponin family.</text>
</comment>
<dbReference type="InterPro" id="IPR003096">
    <property type="entry name" value="SM22_calponin"/>
</dbReference>
<dbReference type="Gene3D" id="1.10.418.10">
    <property type="entry name" value="Calponin-like domain"/>
    <property type="match status" value="1"/>
</dbReference>
<dbReference type="InterPro" id="IPR036872">
    <property type="entry name" value="CH_dom_sf"/>
</dbReference>
<dbReference type="OrthoDB" id="21595at2759"/>
<reference evidence="5" key="1">
    <citation type="submission" date="2012-12" db="EMBL/GenBank/DDBJ databases">
        <authorList>
            <person name="Hellsten U."/>
            <person name="Grimwood J."/>
            <person name="Chapman J.A."/>
            <person name="Shapiro H."/>
            <person name="Aerts A."/>
            <person name="Otillar R.P."/>
            <person name="Terry A.Y."/>
            <person name="Boore J.L."/>
            <person name="Simakov O."/>
            <person name="Marletaz F."/>
            <person name="Cho S.-J."/>
            <person name="Edsinger-Gonzales E."/>
            <person name="Havlak P."/>
            <person name="Kuo D.-H."/>
            <person name="Larsson T."/>
            <person name="Lv J."/>
            <person name="Arendt D."/>
            <person name="Savage R."/>
            <person name="Osoegawa K."/>
            <person name="de Jong P."/>
            <person name="Lindberg D.R."/>
            <person name="Seaver E.C."/>
            <person name="Weisblat D.A."/>
            <person name="Putnam N.H."/>
            <person name="Grigoriev I.V."/>
            <person name="Rokhsar D.S."/>
        </authorList>
    </citation>
    <scope>NUCLEOTIDE SEQUENCE</scope>
    <source>
        <strain evidence="5">I ESC-2004</strain>
    </source>
</reference>
<dbReference type="SMART" id="SM00033">
    <property type="entry name" value="CH"/>
    <property type="match status" value="1"/>
</dbReference>
<gene>
    <name evidence="3" type="ORF">CAPTEDRAFT_172250</name>
</gene>
<dbReference type="Pfam" id="PF00307">
    <property type="entry name" value="CH"/>
    <property type="match status" value="1"/>
</dbReference>
<dbReference type="GO" id="GO:0051015">
    <property type="term" value="F:actin filament binding"/>
    <property type="evidence" value="ECO:0007669"/>
    <property type="project" value="TreeGrafter"/>
</dbReference>
<dbReference type="PROSITE" id="PS51122">
    <property type="entry name" value="CALPONIN_2"/>
    <property type="match status" value="1"/>
</dbReference>
<dbReference type="SUPFAM" id="SSF47576">
    <property type="entry name" value="Calponin-homology domain, CH-domain"/>
    <property type="match status" value="1"/>
</dbReference>
<reference evidence="4" key="3">
    <citation type="submission" date="2015-06" db="UniProtKB">
        <authorList>
            <consortium name="EnsemblMetazoa"/>
        </authorList>
    </citation>
    <scope>IDENTIFICATION</scope>
</reference>
<dbReference type="EnsemblMetazoa" id="CapteT172250">
    <property type="protein sequence ID" value="CapteP172250"/>
    <property type="gene ID" value="CapteG172250"/>
</dbReference>
<dbReference type="InterPro" id="IPR001715">
    <property type="entry name" value="CH_dom"/>
</dbReference>
<dbReference type="PANTHER" id="PTHR47385:SF14">
    <property type="entry name" value="TRANSGELIN"/>
    <property type="match status" value="1"/>
</dbReference>
<dbReference type="EMBL" id="KB301365">
    <property type="protein sequence ID" value="ELU05580.1"/>
    <property type="molecule type" value="Genomic_DNA"/>
</dbReference>
<reference evidence="3 5" key="2">
    <citation type="journal article" date="2013" name="Nature">
        <title>Insights into bilaterian evolution from three spiralian genomes.</title>
        <authorList>
            <person name="Simakov O."/>
            <person name="Marletaz F."/>
            <person name="Cho S.J."/>
            <person name="Edsinger-Gonzales E."/>
            <person name="Havlak P."/>
            <person name="Hellsten U."/>
            <person name="Kuo D.H."/>
            <person name="Larsson T."/>
            <person name="Lv J."/>
            <person name="Arendt D."/>
            <person name="Savage R."/>
            <person name="Osoegawa K."/>
            <person name="de Jong P."/>
            <person name="Grimwood J."/>
            <person name="Chapman J.A."/>
            <person name="Shapiro H."/>
            <person name="Aerts A."/>
            <person name="Otillar R.P."/>
            <person name="Terry A.Y."/>
            <person name="Boore J.L."/>
            <person name="Grigoriev I.V."/>
            <person name="Lindberg D.R."/>
            <person name="Seaver E.C."/>
            <person name="Weisblat D.A."/>
            <person name="Putnam N.H."/>
            <person name="Rokhsar D.S."/>
        </authorList>
    </citation>
    <scope>NUCLEOTIDE SEQUENCE</scope>
    <source>
        <strain evidence="3 5">I ESC-2004</strain>
    </source>
</reference>
<proteinExistence type="inferred from homology"/>
<protein>
    <recommendedName>
        <fullName evidence="2">Calponin-homology (CH) domain-containing protein</fullName>
    </recommendedName>
</protein>
<dbReference type="HOGENOM" id="CLU_055232_1_1_1"/>
<dbReference type="EMBL" id="AMQN01007774">
    <property type="status" value="NOT_ANNOTATED_CDS"/>
    <property type="molecule type" value="Genomic_DNA"/>
</dbReference>
<name>R7UHC1_CAPTE</name>
<dbReference type="PRINTS" id="PR00888">
    <property type="entry name" value="SM22CALPONIN"/>
</dbReference>
<evidence type="ECO:0000256" key="1">
    <source>
        <dbReference type="ARBA" id="ARBA00009631"/>
    </source>
</evidence>
<accession>R7UHC1</accession>
<dbReference type="PROSITE" id="PS50021">
    <property type="entry name" value="CH"/>
    <property type="match status" value="1"/>
</dbReference>
<keyword evidence="5" id="KW-1185">Reference proteome</keyword>
<evidence type="ECO:0000313" key="4">
    <source>
        <dbReference type="EnsemblMetazoa" id="CapteP172250"/>
    </source>
</evidence>